<organism evidence="1 2">
    <name type="scientific">Rhizophagus irregularis</name>
    <dbReference type="NCBI Taxonomy" id="588596"/>
    <lineage>
        <taxon>Eukaryota</taxon>
        <taxon>Fungi</taxon>
        <taxon>Fungi incertae sedis</taxon>
        <taxon>Mucoromycota</taxon>
        <taxon>Glomeromycotina</taxon>
        <taxon>Glomeromycetes</taxon>
        <taxon>Glomerales</taxon>
        <taxon>Glomeraceae</taxon>
        <taxon>Rhizophagus</taxon>
    </lineage>
</organism>
<comment type="caution">
    <text evidence="1">The sequence shown here is derived from an EMBL/GenBank/DDBJ whole genome shotgun (WGS) entry which is preliminary data.</text>
</comment>
<gene>
    <name evidence="1" type="ORF">RhiirA4_451006</name>
</gene>
<proteinExistence type="predicted"/>
<dbReference type="AlphaFoldDB" id="A0A2I1FUS8"/>
<evidence type="ECO:0000313" key="1">
    <source>
        <dbReference type="EMBL" id="PKY38073.1"/>
    </source>
</evidence>
<evidence type="ECO:0000313" key="2">
    <source>
        <dbReference type="Proteomes" id="UP000234323"/>
    </source>
</evidence>
<protein>
    <submittedName>
        <fullName evidence="1">Uncharacterized protein</fullName>
    </submittedName>
</protein>
<dbReference type="EMBL" id="LLXI01000018">
    <property type="protein sequence ID" value="PKY38073.1"/>
    <property type="molecule type" value="Genomic_DNA"/>
</dbReference>
<accession>A0A2I1FUS8</accession>
<sequence>MSNKDLSYIFSSRPLERRFKIFGANSRIITEEPNSIQPNMASHFVAKNENPEQRFITQRDEK</sequence>
<keyword evidence="2" id="KW-1185">Reference proteome</keyword>
<dbReference type="Proteomes" id="UP000234323">
    <property type="component" value="Unassembled WGS sequence"/>
</dbReference>
<reference evidence="1 2" key="1">
    <citation type="submission" date="2015-10" db="EMBL/GenBank/DDBJ databases">
        <title>Genome analyses suggest a sexual origin of heterokaryosis in a supposedly ancient asexual fungus.</title>
        <authorList>
            <person name="Ropars J."/>
            <person name="Sedzielewska K."/>
            <person name="Noel J."/>
            <person name="Charron P."/>
            <person name="Farinelli L."/>
            <person name="Marton T."/>
            <person name="Kruger M."/>
            <person name="Pelin A."/>
            <person name="Brachmann A."/>
            <person name="Corradi N."/>
        </authorList>
    </citation>
    <scope>NUCLEOTIDE SEQUENCE [LARGE SCALE GENOMIC DNA]</scope>
    <source>
        <strain evidence="1 2">A4</strain>
    </source>
</reference>
<name>A0A2I1FUS8_9GLOM</name>